<accession>E4ZMW7</accession>
<proteinExistence type="predicted"/>
<dbReference type="EMBL" id="FP929094">
    <property type="protein sequence ID" value="CBX92570.1"/>
    <property type="molecule type" value="Genomic_DNA"/>
</dbReference>
<dbReference type="InParanoid" id="E4ZMW7"/>
<reference evidence="2" key="1">
    <citation type="journal article" date="2011" name="Nat. Commun.">
        <title>Effector diversification within compartments of the Leptosphaeria maculans genome affected by Repeat-Induced Point mutations.</title>
        <authorList>
            <person name="Rouxel T."/>
            <person name="Grandaubert J."/>
            <person name="Hane J.K."/>
            <person name="Hoede C."/>
            <person name="van de Wouw A.P."/>
            <person name="Couloux A."/>
            <person name="Dominguez V."/>
            <person name="Anthouard V."/>
            <person name="Bally P."/>
            <person name="Bourras S."/>
            <person name="Cozijnsen A.J."/>
            <person name="Ciuffetti L.M."/>
            <person name="Degrave A."/>
            <person name="Dilmaghani A."/>
            <person name="Duret L."/>
            <person name="Fudal I."/>
            <person name="Goodwin S.B."/>
            <person name="Gout L."/>
            <person name="Glaser N."/>
            <person name="Linglin J."/>
            <person name="Kema G.H.J."/>
            <person name="Lapalu N."/>
            <person name="Lawrence C.B."/>
            <person name="May K."/>
            <person name="Meyer M."/>
            <person name="Ollivier B."/>
            <person name="Poulain J."/>
            <person name="Schoch C.L."/>
            <person name="Simon A."/>
            <person name="Spatafora J.W."/>
            <person name="Stachowiak A."/>
            <person name="Turgeon B.G."/>
            <person name="Tyler B.M."/>
            <person name="Vincent D."/>
            <person name="Weissenbach J."/>
            <person name="Amselem J."/>
            <person name="Quesneville H."/>
            <person name="Oliver R.P."/>
            <person name="Wincker P."/>
            <person name="Balesdent M.-H."/>
            <person name="Howlett B.J."/>
        </authorList>
    </citation>
    <scope>NUCLEOTIDE SEQUENCE [LARGE SCALE GENOMIC DNA]</scope>
    <source>
        <strain evidence="2">JN3 / isolate v23.1.3 / race Av1-4-5-6-7-8</strain>
    </source>
</reference>
<name>E4ZMW7_LEPMJ</name>
<gene>
    <name evidence="1" type="ORF">LEMA_P052760.1</name>
</gene>
<dbReference type="VEuPathDB" id="FungiDB:LEMA_P052760.1"/>
<sequence length="146" mass="15949">MYGNGHYLDLRYDRNPQTLVVNSPRVVMGLDIAMEGERVCSSPDSQAPRLTSEIGVAALAYTVPTVSLSGMVEQNGRGQKVEPDRRPCAPHVYGPLVLSEDPNSTCICTDKATYYLKVAVAGSPITYTSTYRKGEDVRLNSEPRVP</sequence>
<dbReference type="Proteomes" id="UP000002668">
    <property type="component" value="Genome"/>
</dbReference>
<organism evidence="2">
    <name type="scientific">Leptosphaeria maculans (strain JN3 / isolate v23.1.3 / race Av1-4-5-6-7-8)</name>
    <name type="common">Blackleg fungus</name>
    <name type="synonym">Phoma lingam</name>
    <dbReference type="NCBI Taxonomy" id="985895"/>
    <lineage>
        <taxon>Eukaryota</taxon>
        <taxon>Fungi</taxon>
        <taxon>Dikarya</taxon>
        <taxon>Ascomycota</taxon>
        <taxon>Pezizomycotina</taxon>
        <taxon>Dothideomycetes</taxon>
        <taxon>Pleosporomycetidae</taxon>
        <taxon>Pleosporales</taxon>
        <taxon>Pleosporineae</taxon>
        <taxon>Leptosphaeriaceae</taxon>
        <taxon>Plenodomus</taxon>
        <taxon>Plenodomus lingam/Leptosphaeria maculans species complex</taxon>
    </lineage>
</organism>
<dbReference type="HOGENOM" id="CLU_1777808_0_0_1"/>
<evidence type="ECO:0000313" key="2">
    <source>
        <dbReference type="Proteomes" id="UP000002668"/>
    </source>
</evidence>
<keyword evidence="2" id="KW-1185">Reference proteome</keyword>
<dbReference type="AlphaFoldDB" id="E4ZMW7"/>
<protein>
    <submittedName>
        <fullName evidence="1">Predicted protein</fullName>
    </submittedName>
</protein>
<evidence type="ECO:0000313" key="1">
    <source>
        <dbReference type="EMBL" id="CBX92570.1"/>
    </source>
</evidence>